<gene>
    <name evidence="2" type="ORF">BOLC2T09333H</name>
</gene>
<protein>
    <submittedName>
        <fullName evidence="2">Uncharacterized protein</fullName>
    </submittedName>
</protein>
<proteinExistence type="predicted"/>
<feature type="non-terminal residue" evidence="2">
    <location>
        <position position="1"/>
    </location>
</feature>
<dbReference type="AlphaFoldDB" id="A0A3P6DLX4"/>
<sequence length="258" mass="29580">VVLLCYEQLHCHQIPRFNCCQAWTPTMANFYTLLANLPACSSLMRRAGFHQNWKTWGRIQRLEGLQRFQTMVVFVIYFGLVLVRRIKDADVVIELLDKNDFDLICQGHQVRVFRWRLVLIFTIKLVLLDQLVSLFLVYEAHLGYIIEDVHPNGGIKKIKSSVYSSLSYTFQFIISFRLRYISTGSPIQSFSKLREAARGHLSRLQGIWSPCSDQVAVELNTHSCCMCGRTHSCCKAADSVGTSPEPTTKKPVRCNNLE</sequence>
<evidence type="ECO:0000313" key="2">
    <source>
        <dbReference type="EMBL" id="VDD23215.1"/>
    </source>
</evidence>
<dbReference type="Pfam" id="PF08132">
    <property type="entry name" value="AdoMetDC_leader"/>
    <property type="match status" value="1"/>
</dbReference>
<evidence type="ECO:0000256" key="1">
    <source>
        <dbReference type="SAM" id="MobiDB-lite"/>
    </source>
</evidence>
<organism evidence="2">
    <name type="scientific">Brassica oleracea</name>
    <name type="common">Wild cabbage</name>
    <dbReference type="NCBI Taxonomy" id="3712"/>
    <lineage>
        <taxon>Eukaryota</taxon>
        <taxon>Viridiplantae</taxon>
        <taxon>Streptophyta</taxon>
        <taxon>Embryophyta</taxon>
        <taxon>Tracheophyta</taxon>
        <taxon>Spermatophyta</taxon>
        <taxon>Magnoliopsida</taxon>
        <taxon>eudicotyledons</taxon>
        <taxon>Gunneridae</taxon>
        <taxon>Pentapetalae</taxon>
        <taxon>rosids</taxon>
        <taxon>malvids</taxon>
        <taxon>Brassicales</taxon>
        <taxon>Brassicaceae</taxon>
        <taxon>Brassiceae</taxon>
        <taxon>Brassica</taxon>
    </lineage>
</organism>
<name>A0A3P6DLX4_BRAOL</name>
<accession>A0A3P6DLX4</accession>
<dbReference type="EMBL" id="LR031874">
    <property type="protein sequence ID" value="VDD23215.1"/>
    <property type="molecule type" value="Genomic_DNA"/>
</dbReference>
<feature type="region of interest" description="Disordered" evidence="1">
    <location>
        <begin position="238"/>
        <end position="258"/>
    </location>
</feature>
<dbReference type="InterPro" id="IPR012511">
    <property type="entry name" value="AdoMetDC_leader"/>
</dbReference>
<reference evidence="2" key="1">
    <citation type="submission" date="2018-11" db="EMBL/GenBank/DDBJ databases">
        <authorList>
            <consortium name="Genoscope - CEA"/>
            <person name="William W."/>
        </authorList>
    </citation>
    <scope>NUCLEOTIDE SEQUENCE</scope>
</reference>